<organism evidence="2">
    <name type="scientific">Culex pipiens</name>
    <name type="common">House mosquito</name>
    <dbReference type="NCBI Taxonomy" id="7175"/>
    <lineage>
        <taxon>Eukaryota</taxon>
        <taxon>Metazoa</taxon>
        <taxon>Ecdysozoa</taxon>
        <taxon>Arthropoda</taxon>
        <taxon>Hexapoda</taxon>
        <taxon>Insecta</taxon>
        <taxon>Pterygota</taxon>
        <taxon>Neoptera</taxon>
        <taxon>Endopterygota</taxon>
        <taxon>Diptera</taxon>
        <taxon>Nematocera</taxon>
        <taxon>Culicoidea</taxon>
        <taxon>Culicidae</taxon>
        <taxon>Culicinae</taxon>
        <taxon>Culicini</taxon>
        <taxon>Culex</taxon>
        <taxon>Culex</taxon>
    </lineage>
</organism>
<accession>A0A8D8A314</accession>
<dbReference type="EMBL" id="HBUE01013121">
    <property type="protein sequence ID" value="CAG6449394.1"/>
    <property type="molecule type" value="Transcribed_RNA"/>
</dbReference>
<dbReference type="EMBL" id="HBUE01252346">
    <property type="protein sequence ID" value="CAG6554945.1"/>
    <property type="molecule type" value="Transcribed_RNA"/>
</dbReference>
<proteinExistence type="predicted"/>
<name>A0A8D8A314_CULPI</name>
<evidence type="ECO:0000256" key="1">
    <source>
        <dbReference type="SAM" id="MobiDB-lite"/>
    </source>
</evidence>
<protein>
    <submittedName>
        <fullName evidence="2">(northern house mosquito) hypothetical protein</fullName>
    </submittedName>
</protein>
<dbReference type="EMBL" id="HBUE01147420">
    <property type="protein sequence ID" value="CAG6503686.1"/>
    <property type="molecule type" value="Transcribed_RNA"/>
</dbReference>
<reference evidence="2" key="1">
    <citation type="submission" date="2021-05" db="EMBL/GenBank/DDBJ databases">
        <authorList>
            <person name="Alioto T."/>
            <person name="Alioto T."/>
            <person name="Gomez Garrido J."/>
        </authorList>
    </citation>
    <scope>NUCLEOTIDE SEQUENCE</scope>
</reference>
<sequence>MFVPKLYRDVYHPSISSSTANLPASRRPRVLVIYLYIFLSPCTTPDFHEQCDGGPTVLRARFLYSTEFGPSRRRTESNPTVSRRLSFEQASLRCRHHQQQFHLKERGERTTRVENLSREARKNTTD</sequence>
<feature type="compositionally biased region" description="Basic and acidic residues" evidence="1">
    <location>
        <begin position="102"/>
        <end position="126"/>
    </location>
</feature>
<evidence type="ECO:0000313" key="2">
    <source>
        <dbReference type="EMBL" id="CAG6449394.1"/>
    </source>
</evidence>
<dbReference type="AlphaFoldDB" id="A0A8D8A314"/>
<feature type="region of interest" description="Disordered" evidence="1">
    <location>
        <begin position="98"/>
        <end position="126"/>
    </location>
</feature>